<accession>A0A226C003</accession>
<dbReference type="Gene3D" id="3.60.15.10">
    <property type="entry name" value="Ribonuclease Z/Hydroxyacylglutathione hydrolase-like"/>
    <property type="match status" value="1"/>
</dbReference>
<comment type="caution">
    <text evidence="2">The sequence shown here is derived from an EMBL/GenBank/DDBJ whole genome shotgun (WGS) entry which is preliminary data.</text>
</comment>
<protein>
    <submittedName>
        <fullName evidence="2">MBL fold metallo-hydrolase</fullName>
    </submittedName>
</protein>
<dbReference type="RefSeq" id="WP_089022855.1">
    <property type="nucleotide sequence ID" value="NZ_NIQC01000004.1"/>
</dbReference>
<dbReference type="InterPro" id="IPR001279">
    <property type="entry name" value="Metallo-B-lactamas"/>
</dbReference>
<evidence type="ECO:0000313" key="2">
    <source>
        <dbReference type="EMBL" id="OWZ84525.1"/>
    </source>
</evidence>
<dbReference type="Proteomes" id="UP000214588">
    <property type="component" value="Unassembled WGS sequence"/>
</dbReference>
<keyword evidence="2" id="KW-0378">Hydrolase</keyword>
<dbReference type="OrthoDB" id="9800940at2"/>
<dbReference type="PANTHER" id="PTHR42663">
    <property type="entry name" value="HYDROLASE C777.06C-RELATED-RELATED"/>
    <property type="match status" value="1"/>
</dbReference>
<dbReference type="SUPFAM" id="SSF56281">
    <property type="entry name" value="Metallo-hydrolase/oxidoreductase"/>
    <property type="match status" value="1"/>
</dbReference>
<dbReference type="AlphaFoldDB" id="A0A226C003"/>
<dbReference type="GO" id="GO:0016787">
    <property type="term" value="F:hydrolase activity"/>
    <property type="evidence" value="ECO:0007669"/>
    <property type="project" value="UniProtKB-KW"/>
</dbReference>
<evidence type="ECO:0000259" key="1">
    <source>
        <dbReference type="SMART" id="SM00849"/>
    </source>
</evidence>
<dbReference type="CDD" id="cd16279">
    <property type="entry name" value="metallo-hydrolase-like_MBL-fold"/>
    <property type="match status" value="1"/>
</dbReference>
<dbReference type="PANTHER" id="PTHR42663:SF6">
    <property type="entry name" value="HYDROLASE C777.06C-RELATED"/>
    <property type="match status" value="1"/>
</dbReference>
<sequence length="252" mass="28753">MKITFLGTGPSHGVPIIGCSCPVCTSHDIRNKRFRASVFIETSNTNILIDTPPEFRLQAINNSINHIDGVLFTHQHADHVHGFDDLRRFNEMQRKQIPCYANQDTVYGLKNMYDYVFRGGDLYASSPQVSLRPISGDFCFKNIIIEPIPILHGANKILGYKIDNFAYLTDCSFIPQNSFEKLKDLELLTIGALRYKSHPNHFNLEQAVSTIKELNPKKAFLTHMTHSFDYYQLEKELPPNISPAYDGLIFEL</sequence>
<gene>
    <name evidence="2" type="ORF">CDO51_03225</name>
</gene>
<dbReference type="Pfam" id="PF12706">
    <property type="entry name" value="Lactamase_B_2"/>
    <property type="match status" value="1"/>
</dbReference>
<feature type="domain" description="Metallo-beta-lactamase" evidence="1">
    <location>
        <begin position="34"/>
        <end position="226"/>
    </location>
</feature>
<organism evidence="2 3">
    <name type="scientific">Natranaerobius trueperi</name>
    <dbReference type="NCBI Taxonomy" id="759412"/>
    <lineage>
        <taxon>Bacteria</taxon>
        <taxon>Bacillati</taxon>
        <taxon>Bacillota</taxon>
        <taxon>Clostridia</taxon>
        <taxon>Natranaerobiales</taxon>
        <taxon>Natranaerobiaceae</taxon>
        <taxon>Natranaerobius</taxon>
    </lineage>
</organism>
<dbReference type="EMBL" id="NIQC01000004">
    <property type="protein sequence ID" value="OWZ84525.1"/>
    <property type="molecule type" value="Genomic_DNA"/>
</dbReference>
<dbReference type="SMART" id="SM00849">
    <property type="entry name" value="Lactamase_B"/>
    <property type="match status" value="1"/>
</dbReference>
<proteinExistence type="predicted"/>
<dbReference type="InterPro" id="IPR036866">
    <property type="entry name" value="RibonucZ/Hydroxyglut_hydro"/>
</dbReference>
<dbReference type="PROSITE" id="PS51257">
    <property type="entry name" value="PROKAR_LIPOPROTEIN"/>
    <property type="match status" value="1"/>
</dbReference>
<name>A0A226C003_9FIRM</name>
<keyword evidence="3" id="KW-1185">Reference proteome</keyword>
<evidence type="ECO:0000313" key="3">
    <source>
        <dbReference type="Proteomes" id="UP000214588"/>
    </source>
</evidence>
<reference evidence="2 3" key="1">
    <citation type="submission" date="2017-06" db="EMBL/GenBank/DDBJ databases">
        <title>Draft Genome Sequence of Natranaerobius trueperi halophilic, alkalithermophilic bacteria from soda lakes.</title>
        <authorList>
            <person name="Zhao B."/>
        </authorList>
    </citation>
    <scope>NUCLEOTIDE SEQUENCE [LARGE SCALE GENOMIC DNA]</scope>
    <source>
        <strain evidence="2 3">DSM 18760</strain>
    </source>
</reference>